<comment type="caution">
    <text evidence="1">The sequence shown here is derived from an EMBL/GenBank/DDBJ whole genome shotgun (WGS) entry which is preliminary data.</text>
</comment>
<proteinExistence type="predicted"/>
<dbReference type="Proteomes" id="UP001066276">
    <property type="component" value="Chromosome 5"/>
</dbReference>
<keyword evidence="2" id="KW-1185">Reference proteome</keyword>
<dbReference type="EMBL" id="JANPWB010000009">
    <property type="protein sequence ID" value="KAJ1151954.1"/>
    <property type="molecule type" value="Genomic_DNA"/>
</dbReference>
<gene>
    <name evidence="1" type="ORF">NDU88_004733</name>
</gene>
<reference evidence="1" key="1">
    <citation type="journal article" date="2022" name="bioRxiv">
        <title>Sequencing and chromosome-scale assembly of the giantPleurodeles waltlgenome.</title>
        <authorList>
            <person name="Brown T."/>
            <person name="Elewa A."/>
            <person name="Iarovenko S."/>
            <person name="Subramanian E."/>
            <person name="Araus A.J."/>
            <person name="Petzold A."/>
            <person name="Susuki M."/>
            <person name="Suzuki K.-i.T."/>
            <person name="Hayashi T."/>
            <person name="Toyoda A."/>
            <person name="Oliveira C."/>
            <person name="Osipova E."/>
            <person name="Leigh N.D."/>
            <person name="Simon A."/>
            <person name="Yun M.H."/>
        </authorList>
    </citation>
    <scope>NUCLEOTIDE SEQUENCE</scope>
    <source>
        <strain evidence="1">20211129_DDA</strain>
        <tissue evidence="1">Liver</tissue>
    </source>
</reference>
<protein>
    <submittedName>
        <fullName evidence="1">Uncharacterized protein</fullName>
    </submittedName>
</protein>
<name>A0AAV7RLC1_PLEWA</name>
<sequence>MFDFVRPCTKKESMLKKVRIFFKLIKERHSHKGYKQFSRTISSNNTSPAFVRKGDFPQQRTATLMLAAHESSLPRQDRHVIVPMMPCRLTCQLHHIISE</sequence>
<dbReference type="AlphaFoldDB" id="A0AAV7RLC1"/>
<accession>A0AAV7RLC1</accession>
<organism evidence="1 2">
    <name type="scientific">Pleurodeles waltl</name>
    <name type="common">Iberian ribbed newt</name>
    <dbReference type="NCBI Taxonomy" id="8319"/>
    <lineage>
        <taxon>Eukaryota</taxon>
        <taxon>Metazoa</taxon>
        <taxon>Chordata</taxon>
        <taxon>Craniata</taxon>
        <taxon>Vertebrata</taxon>
        <taxon>Euteleostomi</taxon>
        <taxon>Amphibia</taxon>
        <taxon>Batrachia</taxon>
        <taxon>Caudata</taxon>
        <taxon>Salamandroidea</taxon>
        <taxon>Salamandridae</taxon>
        <taxon>Pleurodelinae</taxon>
        <taxon>Pleurodeles</taxon>
    </lineage>
</organism>
<evidence type="ECO:0000313" key="2">
    <source>
        <dbReference type="Proteomes" id="UP001066276"/>
    </source>
</evidence>
<evidence type="ECO:0000313" key="1">
    <source>
        <dbReference type="EMBL" id="KAJ1151954.1"/>
    </source>
</evidence>